<feature type="compositionally biased region" description="Basic and acidic residues" evidence="1">
    <location>
        <begin position="89"/>
        <end position="98"/>
    </location>
</feature>
<comment type="caution">
    <text evidence="3">The sequence shown here is derived from an EMBL/GenBank/DDBJ whole genome shotgun (WGS) entry which is preliminary data.</text>
</comment>
<proteinExistence type="predicted"/>
<name>A0A8J7Y445_9EURY</name>
<dbReference type="InterPro" id="IPR055734">
    <property type="entry name" value="DUF7310"/>
</dbReference>
<dbReference type="Proteomes" id="UP000766550">
    <property type="component" value="Unassembled WGS sequence"/>
</dbReference>
<gene>
    <name evidence="3" type="ORF">KTS45_05555</name>
</gene>
<evidence type="ECO:0000256" key="1">
    <source>
        <dbReference type="SAM" id="MobiDB-lite"/>
    </source>
</evidence>
<sequence length="194" mass="20833">MTDAETLEERVRTVERAVTDGDHEFPEATELADLRARVEALEQRFAELDDRTSELEAATQALRGYVGNVRSVNQDVERRADAALAAVEEMERRLDDRQPSATDSDTGTAEQGSVATAVEKSARAETVAPADATPPTETPRAAYSADGASSVEADAQRRRSSGTDAADLAASTCTDDHADSERDPGVVERIRSVL</sequence>
<dbReference type="OrthoDB" id="206571at2157"/>
<feature type="compositionally biased region" description="Low complexity" evidence="1">
    <location>
        <begin position="124"/>
        <end position="142"/>
    </location>
</feature>
<dbReference type="Pfam" id="PF23991">
    <property type="entry name" value="DUF7310"/>
    <property type="match status" value="1"/>
</dbReference>
<reference evidence="3 4" key="1">
    <citation type="submission" date="2021-06" db="EMBL/GenBank/DDBJ databases">
        <title>New haloarchaea isolates fom saline soil.</title>
        <authorList>
            <person name="Duran-Viseras A."/>
            <person name="Sanchez-Porro C.S."/>
            <person name="Ventosa A."/>
        </authorList>
    </citation>
    <scope>NUCLEOTIDE SEQUENCE [LARGE SCALE GENOMIC DNA]</scope>
    <source>
        <strain evidence="3 4">JCM 183640</strain>
    </source>
</reference>
<feature type="compositionally biased region" description="Basic and acidic residues" evidence="1">
    <location>
        <begin position="174"/>
        <end position="194"/>
    </location>
</feature>
<protein>
    <recommendedName>
        <fullName evidence="2">DUF7310 domain-containing protein</fullName>
    </recommendedName>
</protein>
<feature type="domain" description="DUF7310" evidence="2">
    <location>
        <begin position="7"/>
        <end position="89"/>
    </location>
</feature>
<feature type="compositionally biased region" description="Polar residues" evidence="1">
    <location>
        <begin position="99"/>
        <end position="114"/>
    </location>
</feature>
<feature type="region of interest" description="Disordered" evidence="1">
    <location>
        <begin position="89"/>
        <end position="194"/>
    </location>
</feature>
<organism evidence="3 4">
    <name type="scientific">Haloarcula limicola</name>
    <dbReference type="NCBI Taxonomy" id="1429915"/>
    <lineage>
        <taxon>Archaea</taxon>
        <taxon>Methanobacteriati</taxon>
        <taxon>Methanobacteriota</taxon>
        <taxon>Stenosarchaea group</taxon>
        <taxon>Halobacteria</taxon>
        <taxon>Halobacteriales</taxon>
        <taxon>Haloarculaceae</taxon>
        <taxon>Haloarcula</taxon>
    </lineage>
</organism>
<dbReference type="EMBL" id="JAHQXF010000001">
    <property type="protein sequence ID" value="MBV0923662.1"/>
    <property type="molecule type" value="Genomic_DNA"/>
</dbReference>
<keyword evidence="4" id="KW-1185">Reference proteome</keyword>
<dbReference type="AlphaFoldDB" id="A0A8J7Y445"/>
<accession>A0A8J7Y445</accession>
<dbReference type="Gene3D" id="1.20.5.490">
    <property type="entry name" value="Single helix bin"/>
    <property type="match status" value="1"/>
</dbReference>
<evidence type="ECO:0000313" key="4">
    <source>
        <dbReference type="Proteomes" id="UP000766550"/>
    </source>
</evidence>
<evidence type="ECO:0000313" key="3">
    <source>
        <dbReference type="EMBL" id="MBV0923662.1"/>
    </source>
</evidence>
<evidence type="ECO:0000259" key="2">
    <source>
        <dbReference type="Pfam" id="PF23991"/>
    </source>
</evidence>
<dbReference type="RefSeq" id="WP_194242919.1">
    <property type="nucleotide sequence ID" value="NZ_JAHQXF010000001.1"/>
</dbReference>